<evidence type="ECO:0000256" key="1">
    <source>
        <dbReference type="SAM" id="MobiDB-lite"/>
    </source>
</evidence>
<protein>
    <submittedName>
        <fullName evidence="2">Uncharacterized protein</fullName>
    </submittedName>
</protein>
<dbReference type="Proteomes" id="UP001159405">
    <property type="component" value="Unassembled WGS sequence"/>
</dbReference>
<organism evidence="2 3">
    <name type="scientific">Porites lobata</name>
    <dbReference type="NCBI Taxonomy" id="104759"/>
    <lineage>
        <taxon>Eukaryota</taxon>
        <taxon>Metazoa</taxon>
        <taxon>Cnidaria</taxon>
        <taxon>Anthozoa</taxon>
        <taxon>Hexacorallia</taxon>
        <taxon>Scleractinia</taxon>
        <taxon>Fungiina</taxon>
        <taxon>Poritidae</taxon>
        <taxon>Porites</taxon>
    </lineage>
</organism>
<feature type="region of interest" description="Disordered" evidence="1">
    <location>
        <begin position="138"/>
        <end position="176"/>
    </location>
</feature>
<feature type="compositionally biased region" description="Polar residues" evidence="1">
    <location>
        <begin position="76"/>
        <end position="87"/>
    </location>
</feature>
<reference evidence="2 3" key="1">
    <citation type="submission" date="2022-05" db="EMBL/GenBank/DDBJ databases">
        <authorList>
            <consortium name="Genoscope - CEA"/>
            <person name="William W."/>
        </authorList>
    </citation>
    <scope>NUCLEOTIDE SEQUENCE [LARGE SCALE GENOMIC DNA]</scope>
</reference>
<evidence type="ECO:0000313" key="3">
    <source>
        <dbReference type="Proteomes" id="UP001159405"/>
    </source>
</evidence>
<accession>A0ABN8PY51</accession>
<proteinExistence type="predicted"/>
<feature type="region of interest" description="Disordered" evidence="1">
    <location>
        <begin position="63"/>
        <end position="87"/>
    </location>
</feature>
<dbReference type="EMBL" id="CALNXK010000096">
    <property type="protein sequence ID" value="CAH3153261.1"/>
    <property type="molecule type" value="Genomic_DNA"/>
</dbReference>
<gene>
    <name evidence="2" type="ORF">PLOB_00049493</name>
</gene>
<evidence type="ECO:0000313" key="2">
    <source>
        <dbReference type="EMBL" id="CAH3153261.1"/>
    </source>
</evidence>
<name>A0ABN8PY51_9CNID</name>
<feature type="compositionally biased region" description="Low complexity" evidence="1">
    <location>
        <begin position="151"/>
        <end position="168"/>
    </location>
</feature>
<keyword evidence="3" id="KW-1185">Reference proteome</keyword>
<sequence>MFSRVLLKSKYLNTCLGEVSLPEATADGKTKFHELKVGPEFLWKKERLSHGKQLPPVRLPVKTKTKKYKSTKSHSIPSASQKTSATLAHSPITSTSLSTSSASATVLTAHSPIPWSSTSPPSSPSIVLASTAVDSPIPSASPKSFHSAPLSSTGHSSTPPSTSESQPSLHQVTSSNHRGWVTVPESSFVYKDIFKSTTCDGKRAIKAKKTFHI</sequence>
<feature type="compositionally biased region" description="Basic residues" evidence="1">
    <location>
        <begin position="63"/>
        <end position="72"/>
    </location>
</feature>
<comment type="caution">
    <text evidence="2">The sequence shown here is derived from an EMBL/GenBank/DDBJ whole genome shotgun (WGS) entry which is preliminary data.</text>
</comment>